<evidence type="ECO:0000313" key="3">
    <source>
        <dbReference type="Proteomes" id="UP000886852"/>
    </source>
</evidence>
<protein>
    <submittedName>
        <fullName evidence="2">Uncharacterized protein</fullName>
    </submittedName>
</protein>
<organism evidence="2 3">
    <name type="scientific">Candidatus Fimimonas merdipullorum</name>
    <dbReference type="NCBI Taxonomy" id="2840822"/>
    <lineage>
        <taxon>Bacteria</taxon>
        <taxon>Pseudomonadati</taxon>
        <taxon>Myxococcota</taxon>
        <taxon>Myxococcia</taxon>
        <taxon>Myxococcales</taxon>
        <taxon>Cystobacterineae</taxon>
        <taxon>Myxococcaceae</taxon>
        <taxon>Myxococcaceae incertae sedis</taxon>
        <taxon>Candidatus Fimimonas</taxon>
    </lineage>
</organism>
<feature type="transmembrane region" description="Helical" evidence="1">
    <location>
        <begin position="100"/>
        <end position="122"/>
    </location>
</feature>
<feature type="transmembrane region" description="Helical" evidence="1">
    <location>
        <begin position="16"/>
        <end position="35"/>
    </location>
</feature>
<keyword evidence="1" id="KW-1133">Transmembrane helix</keyword>
<dbReference type="Proteomes" id="UP000886852">
    <property type="component" value="Unassembled WGS sequence"/>
</dbReference>
<keyword evidence="1" id="KW-0472">Membrane</keyword>
<reference evidence="2" key="1">
    <citation type="submission" date="2020-10" db="EMBL/GenBank/DDBJ databases">
        <authorList>
            <person name="Gilroy R."/>
        </authorList>
    </citation>
    <scope>NUCLEOTIDE SEQUENCE</scope>
    <source>
        <strain evidence="2">ChiHjej12B11-7776</strain>
    </source>
</reference>
<comment type="caution">
    <text evidence="2">The sequence shown here is derived from an EMBL/GenBank/DDBJ whole genome shotgun (WGS) entry which is preliminary data.</text>
</comment>
<dbReference type="EMBL" id="DVOC01000099">
    <property type="protein sequence ID" value="HIU91449.1"/>
    <property type="molecule type" value="Genomic_DNA"/>
</dbReference>
<reference evidence="2" key="2">
    <citation type="journal article" date="2021" name="PeerJ">
        <title>Extensive microbial diversity within the chicken gut microbiome revealed by metagenomics and culture.</title>
        <authorList>
            <person name="Gilroy R."/>
            <person name="Ravi A."/>
            <person name="Getino M."/>
            <person name="Pursley I."/>
            <person name="Horton D.L."/>
            <person name="Alikhan N.F."/>
            <person name="Baker D."/>
            <person name="Gharbi K."/>
            <person name="Hall N."/>
            <person name="Watson M."/>
            <person name="Adriaenssens E.M."/>
            <person name="Foster-Nyarko E."/>
            <person name="Jarju S."/>
            <person name="Secka A."/>
            <person name="Antonio M."/>
            <person name="Oren A."/>
            <person name="Chaudhuri R.R."/>
            <person name="La Ragione R."/>
            <person name="Hildebrand F."/>
            <person name="Pallen M.J."/>
        </authorList>
    </citation>
    <scope>NUCLEOTIDE SEQUENCE</scope>
    <source>
        <strain evidence="2">ChiHjej12B11-7776</strain>
    </source>
</reference>
<proteinExistence type="predicted"/>
<sequence length="236" mass="26844">MYIIHRAAHFLVGYDSAVMAFVFLGGWIFFAANAVRDPYRAQNKSLRRCACRALAEPRLTAAFAHALPEQYARQWRAFERGGAERPSLTFEFVPMRRKVVFLHLFVACAAVSAAYVPLYFYLHKGHYLVFQGVVWLQFALTIVVGKSLFVRKEARARRIFGTFVAQLNALHKGGANVLRQLDCMRKNLCPDTLSKVSELLRKNGLRGRRTAEEQRKINDALNRLLQSYCRTSAGKG</sequence>
<evidence type="ECO:0000313" key="2">
    <source>
        <dbReference type="EMBL" id="HIU91449.1"/>
    </source>
</evidence>
<gene>
    <name evidence="2" type="ORF">IAC72_05525</name>
</gene>
<evidence type="ECO:0000256" key="1">
    <source>
        <dbReference type="SAM" id="Phobius"/>
    </source>
</evidence>
<feature type="transmembrane region" description="Helical" evidence="1">
    <location>
        <begin position="128"/>
        <end position="149"/>
    </location>
</feature>
<dbReference type="AlphaFoldDB" id="A0A9D1SQI2"/>
<keyword evidence="1" id="KW-0812">Transmembrane</keyword>
<name>A0A9D1SQI2_9BACT</name>
<accession>A0A9D1SQI2</accession>